<dbReference type="OrthoDB" id="9811153at2"/>
<dbReference type="InterPro" id="IPR013096">
    <property type="entry name" value="Cupin_2"/>
</dbReference>
<dbReference type="EMBL" id="CP042433">
    <property type="protein sequence ID" value="QEC55141.1"/>
    <property type="molecule type" value="Genomic_DNA"/>
</dbReference>
<protein>
    <submittedName>
        <fullName evidence="2">Cupin domain-containing protein</fullName>
    </submittedName>
</protein>
<dbReference type="PANTHER" id="PTHR40112:SF1">
    <property type="entry name" value="H2HPP ISOMERASE"/>
    <property type="match status" value="1"/>
</dbReference>
<dbReference type="CDD" id="cd02238">
    <property type="entry name" value="cupin_KdgF"/>
    <property type="match status" value="1"/>
</dbReference>
<reference evidence="2 3" key="1">
    <citation type="journal article" date="2015" name="Int. J. Syst. Evol. Microbiol.">
        <title>Flavisolibacter ginsenosidimutans sp. nov., with ginsenoside-converting activity isolated from soil used for cultivating ginseng.</title>
        <authorList>
            <person name="Zhao Y."/>
            <person name="Liu Q."/>
            <person name="Kang M.S."/>
            <person name="Jin F."/>
            <person name="Yu H."/>
            <person name="Im W.T."/>
        </authorList>
    </citation>
    <scope>NUCLEOTIDE SEQUENCE [LARGE SCALE GENOMIC DNA]</scope>
    <source>
        <strain evidence="2 3">Gsoil 636</strain>
    </source>
</reference>
<sequence length="107" mass="12037">MSFIQIEDLPSKEIVKGYHARTVHTGTMSFVYWTVEAGYGIPEHSHPREQVAHVLSGEFELTVDGETRVLKPGVVAVIPPYAKHGGQAITDCQLLDVFHPEREDYKF</sequence>
<accession>A0A5B8UEN1</accession>
<evidence type="ECO:0000259" key="1">
    <source>
        <dbReference type="Pfam" id="PF07883"/>
    </source>
</evidence>
<dbReference type="InterPro" id="IPR052535">
    <property type="entry name" value="Bacilysin_H2HPP_isomerase"/>
</dbReference>
<evidence type="ECO:0000313" key="2">
    <source>
        <dbReference type="EMBL" id="QEC55141.1"/>
    </source>
</evidence>
<feature type="domain" description="Cupin type-2" evidence="1">
    <location>
        <begin position="32"/>
        <end position="98"/>
    </location>
</feature>
<dbReference type="PANTHER" id="PTHR40112">
    <property type="entry name" value="H2HPP ISOMERASE"/>
    <property type="match status" value="1"/>
</dbReference>
<dbReference type="Proteomes" id="UP000321204">
    <property type="component" value="Chromosome"/>
</dbReference>
<dbReference type="KEGG" id="fgg:FSB75_04215"/>
<dbReference type="RefSeq" id="WP_146783243.1">
    <property type="nucleotide sequence ID" value="NZ_BAABIO010000006.1"/>
</dbReference>
<dbReference type="AlphaFoldDB" id="A0A5B8UEN1"/>
<dbReference type="Pfam" id="PF07883">
    <property type="entry name" value="Cupin_2"/>
    <property type="match status" value="1"/>
</dbReference>
<proteinExistence type="predicted"/>
<dbReference type="Gene3D" id="2.60.120.10">
    <property type="entry name" value="Jelly Rolls"/>
    <property type="match status" value="1"/>
</dbReference>
<keyword evidence="3" id="KW-1185">Reference proteome</keyword>
<evidence type="ECO:0000313" key="3">
    <source>
        <dbReference type="Proteomes" id="UP000321204"/>
    </source>
</evidence>
<organism evidence="2 3">
    <name type="scientific">Flavisolibacter ginsenosidimutans</name>
    <dbReference type="NCBI Taxonomy" id="661481"/>
    <lineage>
        <taxon>Bacteria</taxon>
        <taxon>Pseudomonadati</taxon>
        <taxon>Bacteroidota</taxon>
        <taxon>Chitinophagia</taxon>
        <taxon>Chitinophagales</taxon>
        <taxon>Chitinophagaceae</taxon>
        <taxon>Flavisolibacter</taxon>
    </lineage>
</organism>
<dbReference type="SUPFAM" id="SSF51182">
    <property type="entry name" value="RmlC-like cupins"/>
    <property type="match status" value="1"/>
</dbReference>
<name>A0A5B8UEN1_9BACT</name>
<gene>
    <name evidence="2" type="ORF">FSB75_04215</name>
</gene>
<dbReference type="InterPro" id="IPR011051">
    <property type="entry name" value="RmlC_Cupin_sf"/>
</dbReference>
<dbReference type="InterPro" id="IPR014710">
    <property type="entry name" value="RmlC-like_jellyroll"/>
</dbReference>